<reference evidence="2 4" key="1">
    <citation type="submission" date="2015-01" db="EMBL/GenBank/DDBJ databases">
        <title>Evolution of Trichinella species and genotypes.</title>
        <authorList>
            <person name="Korhonen P.K."/>
            <person name="Edoardo P."/>
            <person name="Giuseppe L.R."/>
            <person name="Gasser R.B."/>
        </authorList>
    </citation>
    <scope>NUCLEOTIDE SEQUENCE [LARGE SCALE GENOMIC DNA]</scope>
    <source>
        <strain evidence="2">ISS2496</strain>
    </source>
</reference>
<evidence type="ECO:0000313" key="1">
    <source>
        <dbReference type="EMBL" id="KRY06416.1"/>
    </source>
</evidence>
<comment type="caution">
    <text evidence="2">The sequence shown here is derived from an EMBL/GenBank/DDBJ whole genome shotgun (WGS) entry which is preliminary data.</text>
</comment>
<evidence type="ECO:0000313" key="3">
    <source>
        <dbReference type="EMBL" id="KRY06826.1"/>
    </source>
</evidence>
<protein>
    <submittedName>
        <fullName evidence="2">Uncharacterized protein</fullName>
    </submittedName>
</protein>
<dbReference type="EMBL" id="JYDQ01000799">
    <property type="protein sequence ID" value="KRY06416.1"/>
    <property type="molecule type" value="Genomic_DNA"/>
</dbReference>
<dbReference type="AlphaFoldDB" id="A0A0V0Z2L5"/>
<organism evidence="2 4">
    <name type="scientific">Trichinella patagoniensis</name>
    <dbReference type="NCBI Taxonomy" id="990121"/>
    <lineage>
        <taxon>Eukaryota</taxon>
        <taxon>Metazoa</taxon>
        <taxon>Ecdysozoa</taxon>
        <taxon>Nematoda</taxon>
        <taxon>Enoplea</taxon>
        <taxon>Dorylaimia</taxon>
        <taxon>Trichinellida</taxon>
        <taxon>Trichinellidae</taxon>
        <taxon>Trichinella</taxon>
    </lineage>
</organism>
<evidence type="ECO:0000313" key="2">
    <source>
        <dbReference type="EMBL" id="KRY06821.1"/>
    </source>
</evidence>
<dbReference type="Proteomes" id="UP000054783">
    <property type="component" value="Unassembled WGS sequence"/>
</dbReference>
<gene>
    <name evidence="3" type="ORF">T12_11128</name>
    <name evidence="2" type="ORF">T12_1131</name>
    <name evidence="1" type="ORF">T12_6012</name>
</gene>
<name>A0A0V0Z2L5_9BILA</name>
<dbReference type="EMBL" id="JYDQ01000652">
    <property type="protein sequence ID" value="KRY06821.1"/>
    <property type="molecule type" value="Genomic_DNA"/>
</dbReference>
<sequence length="107" mass="12014">MDLVHRGGSVKNSENNVLKIAALIIDDQKNLTIDSFEPIEFRFTEVVHKVWVANHQWSLATFIVEKEATLDEDSLIVAHLDSLKESFSDVVATGISTKADEESNRFV</sequence>
<accession>A0A0V0Z2L5</accession>
<dbReference type="EMBL" id="JYDQ01000650">
    <property type="protein sequence ID" value="KRY06826.1"/>
    <property type="molecule type" value="Genomic_DNA"/>
</dbReference>
<evidence type="ECO:0000313" key="4">
    <source>
        <dbReference type="Proteomes" id="UP000054783"/>
    </source>
</evidence>
<keyword evidence="4" id="KW-1185">Reference proteome</keyword>
<proteinExistence type="predicted"/>